<evidence type="ECO:0000313" key="2">
    <source>
        <dbReference type="EMBL" id="GGM12840.1"/>
    </source>
</evidence>
<evidence type="ECO:0000313" key="3">
    <source>
        <dbReference type="Proteomes" id="UP000661918"/>
    </source>
</evidence>
<organism evidence="2 3">
    <name type="scientific">Deinococcus aerophilus</name>
    <dbReference type="NCBI Taxonomy" id="522488"/>
    <lineage>
        <taxon>Bacteria</taxon>
        <taxon>Thermotogati</taxon>
        <taxon>Deinococcota</taxon>
        <taxon>Deinococci</taxon>
        <taxon>Deinococcales</taxon>
        <taxon>Deinococcaceae</taxon>
        <taxon>Deinococcus</taxon>
    </lineage>
</organism>
<protein>
    <submittedName>
        <fullName evidence="2">Uncharacterized protein</fullName>
    </submittedName>
</protein>
<sequence length="134" mass="13937">MGDQPAPSASCKAMFRTRSTREPSLSAYIMAHRPSEAAKTPVRLLKASGLRSNGVRGPNRVMLPCGELCNTKPASVSHRKNSQRGIAGGSRDTSRACHAAAYAAPSLALRASFGASSIHGRMDQDTGAGTNPSG</sequence>
<evidence type="ECO:0000256" key="1">
    <source>
        <dbReference type="SAM" id="MobiDB-lite"/>
    </source>
</evidence>
<dbReference type="Proteomes" id="UP000661918">
    <property type="component" value="Unassembled WGS sequence"/>
</dbReference>
<name>A0ABQ2GUM3_9DEIO</name>
<gene>
    <name evidence="2" type="ORF">GCM10010841_21740</name>
</gene>
<feature type="region of interest" description="Disordered" evidence="1">
    <location>
        <begin position="72"/>
        <end position="92"/>
    </location>
</feature>
<keyword evidence="3" id="KW-1185">Reference proteome</keyword>
<proteinExistence type="predicted"/>
<comment type="caution">
    <text evidence="2">The sequence shown here is derived from an EMBL/GenBank/DDBJ whole genome shotgun (WGS) entry which is preliminary data.</text>
</comment>
<accession>A0ABQ2GUM3</accession>
<dbReference type="EMBL" id="BMOM01000017">
    <property type="protein sequence ID" value="GGM12840.1"/>
    <property type="molecule type" value="Genomic_DNA"/>
</dbReference>
<reference evidence="3" key="1">
    <citation type="journal article" date="2019" name="Int. J. Syst. Evol. Microbiol.">
        <title>The Global Catalogue of Microorganisms (GCM) 10K type strain sequencing project: providing services to taxonomists for standard genome sequencing and annotation.</title>
        <authorList>
            <consortium name="The Broad Institute Genomics Platform"/>
            <consortium name="The Broad Institute Genome Sequencing Center for Infectious Disease"/>
            <person name="Wu L."/>
            <person name="Ma J."/>
        </authorList>
    </citation>
    <scope>NUCLEOTIDE SEQUENCE [LARGE SCALE GENOMIC DNA]</scope>
    <source>
        <strain evidence="3">JCM 15443</strain>
    </source>
</reference>